<keyword evidence="9" id="KW-1185">Reference proteome</keyword>
<protein>
    <submittedName>
        <fullName evidence="8">DUF4040 domain-containing protein</fullName>
    </submittedName>
</protein>
<feature type="transmembrane region" description="Helical" evidence="6">
    <location>
        <begin position="6"/>
        <end position="23"/>
    </location>
</feature>
<proteinExistence type="predicted"/>
<dbReference type="GO" id="GO:0005886">
    <property type="term" value="C:plasma membrane"/>
    <property type="evidence" value="ECO:0007669"/>
    <property type="project" value="UniProtKB-SubCell"/>
</dbReference>
<feature type="transmembrane region" description="Helical" evidence="6">
    <location>
        <begin position="30"/>
        <end position="47"/>
    </location>
</feature>
<keyword evidence="4 6" id="KW-1133">Transmembrane helix</keyword>
<evidence type="ECO:0000256" key="1">
    <source>
        <dbReference type="ARBA" id="ARBA00004651"/>
    </source>
</evidence>
<evidence type="ECO:0000256" key="5">
    <source>
        <dbReference type="ARBA" id="ARBA00023136"/>
    </source>
</evidence>
<evidence type="ECO:0000313" key="8">
    <source>
        <dbReference type="EMBL" id="NDJ16986.1"/>
    </source>
</evidence>
<evidence type="ECO:0000256" key="3">
    <source>
        <dbReference type="ARBA" id="ARBA00022692"/>
    </source>
</evidence>
<dbReference type="Pfam" id="PF13244">
    <property type="entry name" value="MbhD"/>
    <property type="match status" value="1"/>
</dbReference>
<keyword evidence="5 6" id="KW-0472">Membrane</keyword>
<comment type="subcellular location">
    <subcellularLocation>
        <location evidence="1">Cell membrane</location>
        <topology evidence="1">Multi-pass membrane protein</topology>
    </subcellularLocation>
</comment>
<evidence type="ECO:0000259" key="7">
    <source>
        <dbReference type="Pfam" id="PF13244"/>
    </source>
</evidence>
<feature type="domain" description="MrpA C-terminal/MbhD" evidence="7">
    <location>
        <begin position="11"/>
        <end position="74"/>
    </location>
</feature>
<reference evidence="8" key="1">
    <citation type="submission" date="2019-12" db="EMBL/GenBank/DDBJ databases">
        <title>High-Quality draft genome sequences of three cyanobacteria isolated from the limestone walls of the Old Cathedral of Coimbra.</title>
        <authorList>
            <person name="Tiago I."/>
            <person name="Soares F."/>
            <person name="Portugal A."/>
        </authorList>
    </citation>
    <scope>NUCLEOTIDE SEQUENCE</scope>
    <source>
        <strain evidence="8">A</strain>
    </source>
</reference>
<feature type="transmembrane region" description="Helical" evidence="6">
    <location>
        <begin position="53"/>
        <end position="71"/>
    </location>
</feature>
<evidence type="ECO:0000313" key="9">
    <source>
        <dbReference type="Proteomes" id="UP000646053"/>
    </source>
</evidence>
<dbReference type="NCBIfam" id="NF005630">
    <property type="entry name" value="PRK07377.1-6"/>
    <property type="match status" value="1"/>
</dbReference>
<evidence type="ECO:0000256" key="2">
    <source>
        <dbReference type="ARBA" id="ARBA00022475"/>
    </source>
</evidence>
<organism evidence="8 9">
    <name type="scientific">Myxacorys almedinensis A</name>
    <dbReference type="NCBI Taxonomy" id="2690445"/>
    <lineage>
        <taxon>Bacteria</taxon>
        <taxon>Bacillati</taxon>
        <taxon>Cyanobacteriota</taxon>
        <taxon>Cyanophyceae</taxon>
        <taxon>Leptolyngbyales</taxon>
        <taxon>Leptolyngbyaceae</taxon>
        <taxon>Myxacorys</taxon>
        <taxon>Myxacorys almedinensis</taxon>
    </lineage>
</organism>
<sequence>MNDSYVYFIVALLPLAAFMLTIQINPYNALVIRGILGAIAALVYAVLGAADVALTEALVGTMLAITLYAVAVRSSLVMRLGVLEDGLLKAETQAESGDPSAQLIADLRTIANKYHLRLELIPYADPKSLDQALLEKEIHVTCIARSHHDTHDRSLHKSEGRPYSITTRIRRLYDILQTDLSSPTTSLTYVTAPDSGEKH</sequence>
<dbReference type="EMBL" id="WVIE01000006">
    <property type="protein sequence ID" value="NDJ16986.1"/>
    <property type="molecule type" value="Genomic_DNA"/>
</dbReference>
<accession>A0A8J8CIX0</accession>
<name>A0A8J8CIX0_9CYAN</name>
<keyword evidence="3 6" id="KW-0812">Transmembrane</keyword>
<gene>
    <name evidence="8" type="ORF">GS601_06735</name>
</gene>
<keyword evidence="2" id="KW-1003">Cell membrane</keyword>
<evidence type="ECO:0000256" key="4">
    <source>
        <dbReference type="ARBA" id="ARBA00022989"/>
    </source>
</evidence>
<dbReference type="NCBIfam" id="NF005628">
    <property type="entry name" value="PRK07377.1-4"/>
    <property type="match status" value="1"/>
</dbReference>
<evidence type="ECO:0000256" key="6">
    <source>
        <dbReference type="SAM" id="Phobius"/>
    </source>
</evidence>
<dbReference type="Proteomes" id="UP000646053">
    <property type="component" value="Unassembled WGS sequence"/>
</dbReference>
<dbReference type="InterPro" id="IPR025383">
    <property type="entry name" value="MrpA_C/MbhD"/>
</dbReference>
<comment type="caution">
    <text evidence="8">The sequence shown here is derived from an EMBL/GenBank/DDBJ whole genome shotgun (WGS) entry which is preliminary data.</text>
</comment>
<dbReference type="AlphaFoldDB" id="A0A8J8CIX0"/>